<comment type="subcellular location">
    <subcellularLocation>
        <location evidence="1">Membrane</location>
        <topology evidence="1">Multi-pass membrane protein</topology>
    </subcellularLocation>
</comment>
<evidence type="ECO:0000256" key="3">
    <source>
        <dbReference type="ARBA" id="ARBA00022692"/>
    </source>
</evidence>
<evidence type="ECO:0000256" key="2">
    <source>
        <dbReference type="ARBA" id="ARBA00007362"/>
    </source>
</evidence>
<dbReference type="AlphaFoldDB" id="A0A839IX52"/>
<feature type="transmembrane region" description="Helical" evidence="6">
    <location>
        <begin position="12"/>
        <end position="33"/>
    </location>
</feature>
<feature type="domain" description="EamA" evidence="7">
    <location>
        <begin position="11"/>
        <end position="143"/>
    </location>
</feature>
<proteinExistence type="inferred from homology"/>
<sequence length="312" mass="34175">MTTRQSVDQSAIGIMVIFCMIMASQQVVLKAVADDIAPVFQIALRSGIAGILLIALILLQRQKLPLSQENRLPAMLIGILFSLEYLFLGEALQYTSAGHATVFLYTSPIFAAIGLHWKVPGERMAPLQWLGIMLAFSGVVLSFYSGDTKTDNPEAILWGDFLALLAGASWGATTIVVRASGLGALPARQTLLYQLLGAFIILTAWALLTEQTQINFTPELWTSLAFHGIGVSFLCFLVWFWLLTRYKASQLGTLSFLTPVFGVLFGSWLLGESIDPRFIIGSALIIGGVLLVSSYDGLVRWQLRRKALNCRS</sequence>
<keyword evidence="5 6" id="KW-0472">Membrane</keyword>
<dbReference type="Pfam" id="PF00892">
    <property type="entry name" value="EamA"/>
    <property type="match status" value="2"/>
</dbReference>
<dbReference type="SUPFAM" id="SSF103481">
    <property type="entry name" value="Multidrug resistance efflux transporter EmrE"/>
    <property type="match status" value="2"/>
</dbReference>
<dbReference type="RefSeq" id="WP_182811956.1">
    <property type="nucleotide sequence ID" value="NZ_JACJFM010000058.1"/>
</dbReference>
<dbReference type="Proteomes" id="UP000565262">
    <property type="component" value="Unassembled WGS sequence"/>
</dbReference>
<evidence type="ECO:0000256" key="1">
    <source>
        <dbReference type="ARBA" id="ARBA00004141"/>
    </source>
</evidence>
<dbReference type="InterPro" id="IPR037185">
    <property type="entry name" value="EmrE-like"/>
</dbReference>
<feature type="transmembrane region" description="Helical" evidence="6">
    <location>
        <begin position="254"/>
        <end position="271"/>
    </location>
</feature>
<feature type="transmembrane region" description="Helical" evidence="6">
    <location>
        <begin position="156"/>
        <end position="179"/>
    </location>
</feature>
<feature type="transmembrane region" description="Helical" evidence="6">
    <location>
        <begin position="127"/>
        <end position="144"/>
    </location>
</feature>
<feature type="transmembrane region" description="Helical" evidence="6">
    <location>
        <begin position="191"/>
        <end position="208"/>
    </location>
</feature>
<gene>
    <name evidence="8" type="ORF">H4O21_23240</name>
</gene>
<dbReference type="Gene3D" id="1.10.3730.20">
    <property type="match status" value="1"/>
</dbReference>
<dbReference type="EMBL" id="JACJFM010000058">
    <property type="protein sequence ID" value="MBB1489528.1"/>
    <property type="molecule type" value="Genomic_DNA"/>
</dbReference>
<evidence type="ECO:0000256" key="6">
    <source>
        <dbReference type="SAM" id="Phobius"/>
    </source>
</evidence>
<comment type="caution">
    <text evidence="8">The sequence shown here is derived from an EMBL/GenBank/DDBJ whole genome shotgun (WGS) entry which is preliminary data.</text>
</comment>
<feature type="transmembrane region" description="Helical" evidence="6">
    <location>
        <begin position="277"/>
        <end position="298"/>
    </location>
</feature>
<feature type="transmembrane region" description="Helical" evidence="6">
    <location>
        <begin position="39"/>
        <end position="59"/>
    </location>
</feature>
<keyword evidence="4 6" id="KW-1133">Transmembrane helix</keyword>
<evidence type="ECO:0000256" key="5">
    <source>
        <dbReference type="ARBA" id="ARBA00023136"/>
    </source>
</evidence>
<reference evidence="8 9" key="1">
    <citation type="submission" date="2020-08" db="EMBL/GenBank/DDBJ databases">
        <title>Oceanospirillum sp. nov. isolated from marine sediment.</title>
        <authorList>
            <person name="Ji X."/>
        </authorList>
    </citation>
    <scope>NUCLEOTIDE SEQUENCE [LARGE SCALE GENOMIC DNA]</scope>
    <source>
        <strain evidence="8 9">D5</strain>
    </source>
</reference>
<evidence type="ECO:0000259" key="7">
    <source>
        <dbReference type="Pfam" id="PF00892"/>
    </source>
</evidence>
<dbReference type="InterPro" id="IPR000620">
    <property type="entry name" value="EamA_dom"/>
</dbReference>
<name>A0A839IX52_9GAMM</name>
<evidence type="ECO:0000256" key="4">
    <source>
        <dbReference type="ARBA" id="ARBA00022989"/>
    </source>
</evidence>
<keyword evidence="9" id="KW-1185">Reference proteome</keyword>
<keyword evidence="3 6" id="KW-0812">Transmembrane</keyword>
<dbReference type="GO" id="GO:0016020">
    <property type="term" value="C:membrane"/>
    <property type="evidence" value="ECO:0007669"/>
    <property type="project" value="UniProtKB-SubCell"/>
</dbReference>
<dbReference type="InterPro" id="IPR050638">
    <property type="entry name" value="AA-Vitamin_Transporters"/>
</dbReference>
<protein>
    <submittedName>
        <fullName evidence="8">DMT family transporter</fullName>
    </submittedName>
</protein>
<comment type="similarity">
    <text evidence="2">Belongs to the EamA transporter family.</text>
</comment>
<organism evidence="8 9">
    <name type="scientific">Oceanospirillum sediminis</name>
    <dbReference type="NCBI Taxonomy" id="2760088"/>
    <lineage>
        <taxon>Bacteria</taxon>
        <taxon>Pseudomonadati</taxon>
        <taxon>Pseudomonadota</taxon>
        <taxon>Gammaproteobacteria</taxon>
        <taxon>Oceanospirillales</taxon>
        <taxon>Oceanospirillaceae</taxon>
        <taxon>Oceanospirillum</taxon>
    </lineage>
</organism>
<dbReference type="PANTHER" id="PTHR32322:SF2">
    <property type="entry name" value="EAMA DOMAIN-CONTAINING PROTEIN"/>
    <property type="match status" value="1"/>
</dbReference>
<dbReference type="PANTHER" id="PTHR32322">
    <property type="entry name" value="INNER MEMBRANE TRANSPORTER"/>
    <property type="match status" value="1"/>
</dbReference>
<feature type="transmembrane region" description="Helical" evidence="6">
    <location>
        <begin position="94"/>
        <end position="115"/>
    </location>
</feature>
<evidence type="ECO:0000313" key="8">
    <source>
        <dbReference type="EMBL" id="MBB1489528.1"/>
    </source>
</evidence>
<accession>A0A839IX52</accession>
<feature type="transmembrane region" description="Helical" evidence="6">
    <location>
        <begin position="71"/>
        <end position="88"/>
    </location>
</feature>
<feature type="transmembrane region" description="Helical" evidence="6">
    <location>
        <begin position="220"/>
        <end position="242"/>
    </location>
</feature>
<evidence type="ECO:0000313" key="9">
    <source>
        <dbReference type="Proteomes" id="UP000565262"/>
    </source>
</evidence>
<feature type="domain" description="EamA" evidence="7">
    <location>
        <begin position="157"/>
        <end position="293"/>
    </location>
</feature>